<protein>
    <submittedName>
        <fullName evidence="1">Uncharacterized protein</fullName>
    </submittedName>
</protein>
<reference evidence="2" key="1">
    <citation type="submission" date="2017-05" db="EMBL/GenBank/DDBJ databases">
        <title>Complete and WGS of Bordetella genogroups.</title>
        <authorList>
            <person name="Spilker T."/>
            <person name="Lipuma J."/>
        </authorList>
    </citation>
    <scope>NUCLEOTIDE SEQUENCE [LARGE SCALE GENOMIC DNA]</scope>
    <source>
        <strain evidence="2">AU16122</strain>
    </source>
</reference>
<dbReference type="Proteomes" id="UP000216020">
    <property type="component" value="Unassembled WGS sequence"/>
</dbReference>
<organism evidence="1 2">
    <name type="scientific">Bordetella genomosp. 10</name>
    <dbReference type="NCBI Taxonomy" id="1416804"/>
    <lineage>
        <taxon>Bacteria</taxon>
        <taxon>Pseudomonadati</taxon>
        <taxon>Pseudomonadota</taxon>
        <taxon>Betaproteobacteria</taxon>
        <taxon>Burkholderiales</taxon>
        <taxon>Alcaligenaceae</taxon>
        <taxon>Bordetella</taxon>
    </lineage>
</organism>
<proteinExistence type="predicted"/>
<evidence type="ECO:0000313" key="2">
    <source>
        <dbReference type="Proteomes" id="UP000216020"/>
    </source>
</evidence>
<dbReference type="EMBL" id="NEVM01000001">
    <property type="protein sequence ID" value="OZI37098.1"/>
    <property type="molecule type" value="Genomic_DNA"/>
</dbReference>
<name>A0A261SI27_9BORD</name>
<accession>A0A261SI27</accession>
<dbReference type="AlphaFoldDB" id="A0A261SI27"/>
<evidence type="ECO:0000313" key="1">
    <source>
        <dbReference type="EMBL" id="OZI37098.1"/>
    </source>
</evidence>
<sequence length="163" mass="17895">MKRGPAGSGADAAVHLAPAIFKDVPGAKDVPGGGRKSLVACLLDAVARRPASVSKTWSRYRACVGDRHPPCQLRTDAREALWDFSMEEFRRVLATLEMRAADARPVQRAMLLAALDIWCELHPLPATRQPDGGMDTHLRRHALRAVLQSPFREGRAPRRGRAS</sequence>
<comment type="caution">
    <text evidence="1">The sequence shown here is derived from an EMBL/GenBank/DDBJ whole genome shotgun (WGS) entry which is preliminary data.</text>
</comment>
<gene>
    <name evidence="1" type="ORF">CAL29_01290</name>
</gene>
<keyword evidence="2" id="KW-1185">Reference proteome</keyword>